<dbReference type="EMBL" id="KV453877">
    <property type="protein sequence ID" value="ODV82678.1"/>
    <property type="molecule type" value="Genomic_DNA"/>
</dbReference>
<keyword evidence="2" id="KW-0812">Transmembrane</keyword>
<dbReference type="AlphaFoldDB" id="A0A1E4ST49"/>
<feature type="transmembrane region" description="Helical" evidence="2">
    <location>
        <begin position="30"/>
        <end position="48"/>
    </location>
</feature>
<accession>A0A1E4ST49</accession>
<keyword evidence="4" id="KW-1185">Reference proteome</keyword>
<evidence type="ECO:0000256" key="1">
    <source>
        <dbReference type="SAM" id="MobiDB-lite"/>
    </source>
</evidence>
<feature type="compositionally biased region" description="Basic and acidic residues" evidence="1">
    <location>
        <begin position="97"/>
        <end position="111"/>
    </location>
</feature>
<keyword evidence="2" id="KW-0472">Membrane</keyword>
<keyword evidence="2" id="KW-1133">Transmembrane helix</keyword>
<organism evidence="3 4">
    <name type="scientific">[Candida] arabinofermentans NRRL YB-2248</name>
    <dbReference type="NCBI Taxonomy" id="983967"/>
    <lineage>
        <taxon>Eukaryota</taxon>
        <taxon>Fungi</taxon>
        <taxon>Dikarya</taxon>
        <taxon>Ascomycota</taxon>
        <taxon>Saccharomycotina</taxon>
        <taxon>Pichiomycetes</taxon>
        <taxon>Pichiales</taxon>
        <taxon>Pichiaceae</taxon>
        <taxon>Ogataea</taxon>
        <taxon>Ogataea/Candida clade</taxon>
    </lineage>
</organism>
<proteinExistence type="predicted"/>
<evidence type="ECO:0000313" key="4">
    <source>
        <dbReference type="Proteomes" id="UP000094801"/>
    </source>
</evidence>
<feature type="compositionally biased region" description="Basic and acidic residues" evidence="1">
    <location>
        <begin position="70"/>
        <end position="89"/>
    </location>
</feature>
<protein>
    <submittedName>
        <fullName evidence="3">Uncharacterized protein</fullName>
    </submittedName>
</protein>
<evidence type="ECO:0000313" key="3">
    <source>
        <dbReference type="EMBL" id="ODV82678.1"/>
    </source>
</evidence>
<dbReference type="Proteomes" id="UP000094801">
    <property type="component" value="Unassembled WGS sequence"/>
</dbReference>
<feature type="region of interest" description="Disordered" evidence="1">
    <location>
        <begin position="68"/>
        <end position="111"/>
    </location>
</feature>
<name>A0A1E4ST49_9ASCO</name>
<evidence type="ECO:0000256" key="2">
    <source>
        <dbReference type="SAM" id="Phobius"/>
    </source>
</evidence>
<gene>
    <name evidence="3" type="ORF">CANARDRAFT_25725</name>
</gene>
<sequence length="111" mass="12576">MSNPFMQASVVGDALNEAVDPNKVGIIEAMLFKFFIAFLITGSVWIYFDKNSKLNDLSPQENKKKFSYRYKGDDDNVDKDKDKDKEKLAGKSGVLENVKEEVEDSESKKES</sequence>
<reference evidence="4" key="1">
    <citation type="submission" date="2016-04" db="EMBL/GenBank/DDBJ databases">
        <title>Comparative genomics of biotechnologically important yeasts.</title>
        <authorList>
            <consortium name="DOE Joint Genome Institute"/>
            <person name="Riley R."/>
            <person name="Haridas S."/>
            <person name="Wolfe K.H."/>
            <person name="Lopes M.R."/>
            <person name="Hittinger C.T."/>
            <person name="Goker M."/>
            <person name="Salamov A."/>
            <person name="Wisecaver J."/>
            <person name="Long T.M."/>
            <person name="Aerts A.L."/>
            <person name="Barry K."/>
            <person name="Choi C."/>
            <person name="Clum A."/>
            <person name="Coughlan A.Y."/>
            <person name="Deshpande S."/>
            <person name="Douglass A.P."/>
            <person name="Hanson S.J."/>
            <person name="Klenk H.-P."/>
            <person name="Labutti K."/>
            <person name="Lapidus A."/>
            <person name="Lindquist E."/>
            <person name="Lipzen A."/>
            <person name="Meier-Kolthoff J.P."/>
            <person name="Ohm R.A."/>
            <person name="Otillar R.P."/>
            <person name="Pangilinan J."/>
            <person name="Peng Y."/>
            <person name="Rokas A."/>
            <person name="Rosa C.A."/>
            <person name="Scheuner C."/>
            <person name="Sibirny A.A."/>
            <person name="Slot J.C."/>
            <person name="Stielow J.B."/>
            <person name="Sun H."/>
            <person name="Kurtzman C.P."/>
            <person name="Blackwell M."/>
            <person name="Grigoriev I.V."/>
            <person name="Jeffries T.W."/>
        </authorList>
    </citation>
    <scope>NUCLEOTIDE SEQUENCE [LARGE SCALE GENOMIC DNA]</scope>
    <source>
        <strain evidence="4">NRRL YB-2248</strain>
    </source>
</reference>